<evidence type="ECO:0000313" key="2">
    <source>
        <dbReference type="Proteomes" id="UP001299046"/>
    </source>
</evidence>
<evidence type="ECO:0000313" key="1">
    <source>
        <dbReference type="EMBL" id="MEB3052346.1"/>
    </source>
</evidence>
<dbReference type="Proteomes" id="UP001299046">
    <property type="component" value="Unassembled WGS sequence"/>
</dbReference>
<protein>
    <submittedName>
        <fullName evidence="1">Uncharacterized protein</fullName>
    </submittedName>
</protein>
<accession>A0ABU5YR72</accession>
<organism evidence="1 2">
    <name type="scientific">[Mycobacterium] zoologicum</name>
    <dbReference type="NCBI Taxonomy" id="2872311"/>
    <lineage>
        <taxon>Bacteria</taxon>
        <taxon>Bacillati</taxon>
        <taxon>Actinomycetota</taxon>
        <taxon>Actinomycetes</taxon>
        <taxon>Mycobacteriales</taxon>
        <taxon>Mycobacteriaceae</taxon>
        <taxon>Mycolicibacter</taxon>
    </lineage>
</organism>
<name>A0ABU5YR72_9MYCO</name>
<dbReference type="RefSeq" id="WP_225400389.1">
    <property type="nucleotide sequence ID" value="NZ_JAYJJS010000004.1"/>
</dbReference>
<dbReference type="EMBL" id="JAYJJT010000043">
    <property type="protein sequence ID" value="MEB3052346.1"/>
    <property type="molecule type" value="Genomic_DNA"/>
</dbReference>
<reference evidence="1 2" key="1">
    <citation type="submission" date="2023-12" db="EMBL/GenBank/DDBJ databases">
        <title>Description of new species of Mycobacterium terrae complex isolated from sewage at the Sao Paulo Zoological Park Foundation in Brazil.</title>
        <authorList>
            <person name="Romagnoli C.L."/>
            <person name="Conceicao E.C."/>
            <person name="Machado E."/>
            <person name="Barreto L.B.P.F."/>
            <person name="Sharma A."/>
            <person name="Silva N.M."/>
            <person name="Marques L.E."/>
            <person name="Juliana M.A."/>
            <person name="Lourenco M.C.S."/>
            <person name="Digiampietri L.A."/>
            <person name="Suffys P.N."/>
            <person name="Viana-Niero C."/>
        </authorList>
    </citation>
    <scope>NUCLEOTIDE SEQUENCE [LARGE SCALE GENOMIC DNA]</scope>
    <source>
        <strain evidence="1 2">MYC123</strain>
    </source>
</reference>
<sequence>MILGTVGAVVLIALAGGVAIFLHGRGTTAGQSGSDGHWTETSKTLPAPAPAPAPVVLPAGAVECGVSAGGTYRGAAKGTDSTSCPFVENVRDAFNNAGGQVPTVVEAYSPVTGKHYQMSCAMEQVITCRGGVNAVVYVYEKAGATGAPAASAPATNALPSDAMIFEALKQSGVSAHDLAQYAIVSKSAPTSGWYVAEIRRTDMQLEHAYAIFRDNSPPDGHLKWVAGPGTSFPSQYFSFPDEVRQVLPSGYS</sequence>
<gene>
    <name evidence="1" type="ORF">KV112_21880</name>
</gene>
<proteinExistence type="predicted"/>
<comment type="caution">
    <text evidence="1">The sequence shown here is derived from an EMBL/GenBank/DDBJ whole genome shotgun (WGS) entry which is preliminary data.</text>
</comment>
<keyword evidence="2" id="KW-1185">Reference proteome</keyword>